<evidence type="ECO:0000313" key="2">
    <source>
        <dbReference type="EMBL" id="ABM61576.1"/>
    </source>
</evidence>
<reference evidence="3" key="1">
    <citation type="submission" date="2006-12" db="EMBL/GenBank/DDBJ databases">
        <title>Complete sequence of Halorhodospira halophila SL1.</title>
        <authorList>
            <consortium name="US DOE Joint Genome Institute"/>
            <person name="Copeland A."/>
            <person name="Lucas S."/>
            <person name="Lapidus A."/>
            <person name="Barry K."/>
            <person name="Detter J.C."/>
            <person name="Glavina del Rio T."/>
            <person name="Hammon N."/>
            <person name="Israni S."/>
            <person name="Dalin E."/>
            <person name="Tice H."/>
            <person name="Pitluck S."/>
            <person name="Saunders E."/>
            <person name="Brettin T."/>
            <person name="Bruce D."/>
            <person name="Han C."/>
            <person name="Tapia R."/>
            <person name="Schmutz J."/>
            <person name="Larimer F."/>
            <person name="Land M."/>
            <person name="Hauser L."/>
            <person name="Kyrpides N."/>
            <person name="Mikhailova N."/>
            <person name="Hoff W."/>
            <person name="Richardson P."/>
        </authorList>
    </citation>
    <scope>NUCLEOTIDE SEQUENCE [LARGE SCALE GENOMIC DNA]</scope>
    <source>
        <strain evidence="3">DSM 244 / SL1</strain>
    </source>
</reference>
<dbReference type="AlphaFoldDB" id="A1WV64"/>
<dbReference type="SUPFAM" id="SSF56112">
    <property type="entry name" value="Protein kinase-like (PK-like)"/>
    <property type="match status" value="1"/>
</dbReference>
<dbReference type="InterPro" id="IPR011009">
    <property type="entry name" value="Kinase-like_dom_sf"/>
</dbReference>
<accession>A1WV64</accession>
<evidence type="ECO:0000259" key="1">
    <source>
        <dbReference type="Pfam" id="PF01636"/>
    </source>
</evidence>
<dbReference type="Pfam" id="PF01636">
    <property type="entry name" value="APH"/>
    <property type="match status" value="1"/>
</dbReference>
<dbReference type="STRING" id="349124.Hhal_0800"/>
<protein>
    <recommendedName>
        <fullName evidence="1">Aminoglycoside phosphotransferase domain-containing protein</fullName>
    </recommendedName>
</protein>
<keyword evidence="3" id="KW-1185">Reference proteome</keyword>
<name>A1WV64_HALHL</name>
<evidence type="ECO:0000313" key="3">
    <source>
        <dbReference type="Proteomes" id="UP000000647"/>
    </source>
</evidence>
<gene>
    <name evidence="2" type="ordered locus">Hhal_0800</name>
</gene>
<dbReference type="InterPro" id="IPR002575">
    <property type="entry name" value="Aminoglycoside_PTrfase"/>
</dbReference>
<reference evidence="2 3" key="2">
    <citation type="journal article" date="2013" name="Stand. Genomic Sci.">
        <title>Complete genome sequence of Halorhodospira halophila SL1.</title>
        <authorList>
            <person name="Challacombe J.F."/>
            <person name="Majid S."/>
            <person name="Deole R."/>
            <person name="Brettin T.S."/>
            <person name="Bruce D."/>
            <person name="Delano S.F."/>
            <person name="Detter J.C."/>
            <person name="Gleasner C.D."/>
            <person name="Han C.S."/>
            <person name="Misra M."/>
            <person name="Reitenga K.G."/>
            <person name="Mikhailova N."/>
            <person name="Woyke T."/>
            <person name="Pitluck S."/>
            <person name="Nolan M."/>
            <person name="Land M.L."/>
            <person name="Saunders E."/>
            <person name="Tapia R."/>
            <person name="Lapidus A."/>
            <person name="Ivanova N."/>
            <person name="Hoff W.D."/>
        </authorList>
    </citation>
    <scope>NUCLEOTIDE SEQUENCE [LARGE SCALE GENOMIC DNA]</scope>
    <source>
        <strain evidence="3">DSM 244 / SL1</strain>
    </source>
</reference>
<proteinExistence type="predicted"/>
<dbReference type="EMBL" id="CP000544">
    <property type="protein sequence ID" value="ABM61576.1"/>
    <property type="molecule type" value="Genomic_DNA"/>
</dbReference>
<sequence>MQYLQARIQSETHQDPAIAHAQGEDGALWLTDSRVLTPAELAEWLPRWEAELPVRGELLASRRRHDVYRLDTEEFGPLVLKYTNPGKTKRRSAVAAWLTGRRLDRALPGVVAQPLGAVDRYQGDAVVAACLICRYVDAQPLPEPDEGAELGELADRVGRFQARLHASGVYLQDCRMGNMLAVASVAEGGEEGAETEGLTIVDLEALAEGRPSCFNAARLLLKLRLSHEDFARVWAAYVEKRGADLGHAERFVLWWIYLPLRRVRHKGLRFYRGCLRPMFGLSRHGTGSRTSA</sequence>
<organism evidence="2 3">
    <name type="scientific">Halorhodospira halophila (strain DSM 244 / SL1)</name>
    <name type="common">Ectothiorhodospira halophila (strain DSM 244 / SL1)</name>
    <dbReference type="NCBI Taxonomy" id="349124"/>
    <lineage>
        <taxon>Bacteria</taxon>
        <taxon>Pseudomonadati</taxon>
        <taxon>Pseudomonadota</taxon>
        <taxon>Gammaproteobacteria</taxon>
        <taxon>Chromatiales</taxon>
        <taxon>Ectothiorhodospiraceae</taxon>
        <taxon>Halorhodospira</taxon>
    </lineage>
</organism>
<dbReference type="HOGENOM" id="CLU_952384_0_0_6"/>
<dbReference type="RefSeq" id="WP_011813599.1">
    <property type="nucleotide sequence ID" value="NC_008789.1"/>
</dbReference>
<feature type="domain" description="Aminoglycoside phosphotransferase" evidence="1">
    <location>
        <begin position="58"/>
        <end position="167"/>
    </location>
</feature>
<dbReference type="Proteomes" id="UP000000647">
    <property type="component" value="Chromosome"/>
</dbReference>
<dbReference type="KEGG" id="hha:Hhal_0800"/>